<evidence type="ECO:0000256" key="5">
    <source>
        <dbReference type="ARBA" id="ARBA00022679"/>
    </source>
</evidence>
<dbReference type="GO" id="GO:0008033">
    <property type="term" value="P:tRNA processing"/>
    <property type="evidence" value="ECO:0007669"/>
    <property type="project" value="UniProtKB-KW"/>
</dbReference>
<evidence type="ECO:0000256" key="2">
    <source>
        <dbReference type="ARBA" id="ARBA00007663"/>
    </source>
</evidence>
<evidence type="ECO:0000256" key="1">
    <source>
        <dbReference type="ARBA" id="ARBA00004496"/>
    </source>
</evidence>
<dbReference type="AlphaFoldDB" id="A0A6J6MCX8"/>
<feature type="domain" description="YrdC-like" evidence="12">
    <location>
        <begin position="2"/>
        <end position="188"/>
    </location>
</feature>
<comment type="catalytic activity">
    <reaction evidence="11">
        <text>L-threonine + hydrogencarbonate + ATP = L-threonylcarbamoyladenylate + diphosphate + H2O</text>
        <dbReference type="Rhea" id="RHEA:36407"/>
        <dbReference type="ChEBI" id="CHEBI:15377"/>
        <dbReference type="ChEBI" id="CHEBI:17544"/>
        <dbReference type="ChEBI" id="CHEBI:30616"/>
        <dbReference type="ChEBI" id="CHEBI:33019"/>
        <dbReference type="ChEBI" id="CHEBI:57926"/>
        <dbReference type="ChEBI" id="CHEBI:73682"/>
        <dbReference type="EC" id="2.7.7.87"/>
    </reaction>
</comment>
<dbReference type="InterPro" id="IPR050156">
    <property type="entry name" value="TC-AMP_synthase_SUA5"/>
</dbReference>
<proteinExistence type="inferred from homology"/>
<evidence type="ECO:0000256" key="11">
    <source>
        <dbReference type="ARBA" id="ARBA00048366"/>
    </source>
</evidence>
<reference evidence="13" key="1">
    <citation type="submission" date="2020-05" db="EMBL/GenBank/DDBJ databases">
        <authorList>
            <person name="Chiriac C."/>
            <person name="Salcher M."/>
            <person name="Ghai R."/>
            <person name="Kavagutti S V."/>
        </authorList>
    </citation>
    <scope>NUCLEOTIDE SEQUENCE</scope>
</reference>
<dbReference type="GO" id="GO:0000049">
    <property type="term" value="F:tRNA binding"/>
    <property type="evidence" value="ECO:0007669"/>
    <property type="project" value="TreeGrafter"/>
</dbReference>
<keyword evidence="8" id="KW-0547">Nucleotide-binding</keyword>
<dbReference type="EC" id="2.7.7.87" evidence="3"/>
<evidence type="ECO:0000313" key="16">
    <source>
        <dbReference type="EMBL" id="CAB4930651.1"/>
    </source>
</evidence>
<evidence type="ECO:0000256" key="3">
    <source>
        <dbReference type="ARBA" id="ARBA00012584"/>
    </source>
</evidence>
<evidence type="ECO:0000313" key="15">
    <source>
        <dbReference type="EMBL" id="CAB4869209.1"/>
    </source>
</evidence>
<dbReference type="GO" id="GO:0006450">
    <property type="term" value="P:regulation of translational fidelity"/>
    <property type="evidence" value="ECO:0007669"/>
    <property type="project" value="TreeGrafter"/>
</dbReference>
<dbReference type="GO" id="GO:0005524">
    <property type="term" value="F:ATP binding"/>
    <property type="evidence" value="ECO:0007669"/>
    <property type="project" value="UniProtKB-KW"/>
</dbReference>
<evidence type="ECO:0000256" key="10">
    <source>
        <dbReference type="ARBA" id="ARBA00029774"/>
    </source>
</evidence>
<accession>A0A6J6MCX8</accession>
<dbReference type="GO" id="GO:0061710">
    <property type="term" value="F:L-threonylcarbamoyladenylate synthase"/>
    <property type="evidence" value="ECO:0007669"/>
    <property type="project" value="UniProtKB-EC"/>
</dbReference>
<dbReference type="EMBL" id="CAEZWT010000044">
    <property type="protein sequence ID" value="CAB4672067.1"/>
    <property type="molecule type" value="Genomic_DNA"/>
</dbReference>
<dbReference type="PANTHER" id="PTHR17490">
    <property type="entry name" value="SUA5"/>
    <property type="match status" value="1"/>
</dbReference>
<evidence type="ECO:0000313" key="14">
    <source>
        <dbReference type="EMBL" id="CAB4747521.1"/>
    </source>
</evidence>
<evidence type="ECO:0000256" key="7">
    <source>
        <dbReference type="ARBA" id="ARBA00022695"/>
    </source>
</evidence>
<protein>
    <recommendedName>
        <fullName evidence="10">L-threonylcarbamoyladenylate synthase</fullName>
        <ecNumber evidence="3">2.7.7.87</ecNumber>
    </recommendedName>
    <alternativeName>
        <fullName evidence="10">L-threonylcarbamoyladenylate synthase</fullName>
    </alternativeName>
</protein>
<keyword evidence="7" id="KW-0548">Nucleotidyltransferase</keyword>
<dbReference type="GO" id="GO:0005737">
    <property type="term" value="C:cytoplasm"/>
    <property type="evidence" value="ECO:0007669"/>
    <property type="project" value="UniProtKB-SubCell"/>
</dbReference>
<name>A0A6J6MCX8_9ZZZZ</name>
<dbReference type="PROSITE" id="PS51163">
    <property type="entry name" value="YRDC"/>
    <property type="match status" value="1"/>
</dbReference>
<keyword evidence="5" id="KW-0808">Transferase</keyword>
<keyword evidence="6" id="KW-0819">tRNA processing</keyword>
<evidence type="ECO:0000256" key="4">
    <source>
        <dbReference type="ARBA" id="ARBA00022490"/>
    </source>
</evidence>
<dbReference type="InterPro" id="IPR006070">
    <property type="entry name" value="Sua5-like_dom"/>
</dbReference>
<dbReference type="GO" id="GO:0003725">
    <property type="term" value="F:double-stranded RNA binding"/>
    <property type="evidence" value="ECO:0007669"/>
    <property type="project" value="InterPro"/>
</dbReference>
<dbReference type="Pfam" id="PF01300">
    <property type="entry name" value="Sua5_yciO_yrdC"/>
    <property type="match status" value="1"/>
</dbReference>
<evidence type="ECO:0000259" key="12">
    <source>
        <dbReference type="PROSITE" id="PS51163"/>
    </source>
</evidence>
<evidence type="ECO:0000256" key="6">
    <source>
        <dbReference type="ARBA" id="ARBA00022694"/>
    </source>
</evidence>
<evidence type="ECO:0000313" key="13">
    <source>
        <dbReference type="EMBL" id="CAB4672067.1"/>
    </source>
</evidence>
<dbReference type="EMBL" id="CAFBMV010000011">
    <property type="protein sequence ID" value="CAB4930651.1"/>
    <property type="molecule type" value="Genomic_DNA"/>
</dbReference>
<dbReference type="InterPro" id="IPR017945">
    <property type="entry name" value="DHBP_synth_RibB-like_a/b_dom"/>
</dbReference>
<dbReference type="EMBL" id="CAEZZC010000006">
    <property type="protein sequence ID" value="CAB4747521.1"/>
    <property type="molecule type" value="Genomic_DNA"/>
</dbReference>
<gene>
    <name evidence="13" type="ORF">UFOPK2289_01192</name>
    <name evidence="14" type="ORF">UFOPK2822_00595</name>
    <name evidence="15" type="ORF">UFOPK3346_00931</name>
    <name evidence="16" type="ORF">UFOPK3670_01261</name>
</gene>
<keyword evidence="4" id="KW-0963">Cytoplasm</keyword>
<dbReference type="Gene3D" id="3.90.870.10">
    <property type="entry name" value="DHBP synthase"/>
    <property type="match status" value="1"/>
</dbReference>
<dbReference type="SUPFAM" id="SSF55821">
    <property type="entry name" value="YrdC/RibB"/>
    <property type="match status" value="1"/>
</dbReference>
<keyword evidence="9" id="KW-0067">ATP-binding</keyword>
<dbReference type="EMBL" id="CAFBLE010000006">
    <property type="protein sequence ID" value="CAB4869209.1"/>
    <property type="molecule type" value="Genomic_DNA"/>
</dbReference>
<evidence type="ECO:0000256" key="9">
    <source>
        <dbReference type="ARBA" id="ARBA00022840"/>
    </source>
</evidence>
<sequence>MATTITQAVKWIQSGFVVVAPLEHGYVFLVDAFDHDAVRTMHTLRGDALGVSAQVLVANIGAAGGITREISPEAHTLMDEFWPGLLTLNVAPQVGLTWDLGDDRKLDAISLRVPAAEFVGKVLKKTGPLACASAAKAGSAPILKVEDIENLKSDILRVCDFGELEPGPASTVVTVKATSVVMIREGAISFEELALAVPKISRAKAANS</sequence>
<evidence type="ECO:0000256" key="8">
    <source>
        <dbReference type="ARBA" id="ARBA00022741"/>
    </source>
</evidence>
<comment type="subcellular location">
    <subcellularLocation>
        <location evidence="1">Cytoplasm</location>
    </subcellularLocation>
</comment>
<organism evidence="13">
    <name type="scientific">freshwater metagenome</name>
    <dbReference type="NCBI Taxonomy" id="449393"/>
    <lineage>
        <taxon>unclassified sequences</taxon>
        <taxon>metagenomes</taxon>
        <taxon>ecological metagenomes</taxon>
    </lineage>
</organism>
<comment type="similarity">
    <text evidence="2">Belongs to the SUA5 family.</text>
</comment>
<dbReference type="PANTHER" id="PTHR17490:SF16">
    <property type="entry name" value="THREONYLCARBAMOYL-AMP SYNTHASE"/>
    <property type="match status" value="1"/>
</dbReference>